<keyword evidence="15" id="KW-1185">Reference proteome</keyword>
<dbReference type="Pfam" id="PF03167">
    <property type="entry name" value="UDG"/>
    <property type="match status" value="1"/>
</dbReference>
<evidence type="ECO:0000256" key="3">
    <source>
        <dbReference type="ARBA" id="ARBA00012030"/>
    </source>
</evidence>
<feature type="compositionally biased region" description="Pro residues" evidence="12">
    <location>
        <begin position="22"/>
        <end position="39"/>
    </location>
</feature>
<keyword evidence="5" id="KW-0004">4Fe-4S</keyword>
<feature type="region of interest" description="Disordered" evidence="12">
    <location>
        <begin position="1"/>
        <end position="72"/>
    </location>
</feature>
<evidence type="ECO:0000256" key="4">
    <source>
        <dbReference type="ARBA" id="ARBA00019403"/>
    </source>
</evidence>
<dbReference type="GO" id="GO:0051539">
    <property type="term" value="F:4 iron, 4 sulfur cluster binding"/>
    <property type="evidence" value="ECO:0007669"/>
    <property type="project" value="UniProtKB-KW"/>
</dbReference>
<dbReference type="PANTHER" id="PTHR33693:SF1">
    <property type="entry name" value="TYPE-4 URACIL-DNA GLYCOSYLASE"/>
    <property type="match status" value="1"/>
</dbReference>
<comment type="catalytic activity">
    <reaction evidence="1">
        <text>Hydrolyzes single-stranded DNA or mismatched double-stranded DNA and polynucleotides, releasing free uracil.</text>
        <dbReference type="EC" id="3.2.2.27"/>
    </reaction>
</comment>
<keyword evidence="10" id="KW-0411">Iron-sulfur</keyword>
<evidence type="ECO:0000313" key="14">
    <source>
        <dbReference type="EMBL" id="MBB1162108.1"/>
    </source>
</evidence>
<evidence type="ECO:0000256" key="6">
    <source>
        <dbReference type="ARBA" id="ARBA00022723"/>
    </source>
</evidence>
<keyword evidence="9" id="KW-0408">Iron</keyword>
<dbReference type="AlphaFoldDB" id="A0A839HR84"/>
<dbReference type="SUPFAM" id="SSF52141">
    <property type="entry name" value="Uracil-DNA glycosylase-like"/>
    <property type="match status" value="1"/>
</dbReference>
<reference evidence="14 15" key="1">
    <citation type="submission" date="2020-08" db="EMBL/GenBank/DDBJ databases">
        <title>Aquariorum lacteus gen. nov., sp. nov., a new member of the family Comamonadaceae, isolated from freshwater aquarium.</title>
        <authorList>
            <person name="Chun S.-J."/>
        </authorList>
    </citation>
    <scope>NUCLEOTIDE SEQUENCE [LARGE SCALE GENOMIC DNA]</scope>
    <source>
        <strain evidence="14 15">SJAQ100</strain>
    </source>
</reference>
<dbReference type="NCBIfam" id="TIGR00758">
    <property type="entry name" value="UDG_fam4"/>
    <property type="match status" value="1"/>
</dbReference>
<dbReference type="CDD" id="cd10030">
    <property type="entry name" value="UDG-F4_TTUDGA_SPO1dp_like"/>
    <property type="match status" value="1"/>
</dbReference>
<organism evidence="14 15">
    <name type="scientific">Aquariibacter albus</name>
    <dbReference type="NCBI Taxonomy" id="2759899"/>
    <lineage>
        <taxon>Bacteria</taxon>
        <taxon>Pseudomonadati</taxon>
        <taxon>Pseudomonadota</taxon>
        <taxon>Betaproteobacteria</taxon>
        <taxon>Burkholderiales</taxon>
        <taxon>Sphaerotilaceae</taxon>
        <taxon>Aquariibacter</taxon>
    </lineage>
</organism>
<evidence type="ECO:0000256" key="11">
    <source>
        <dbReference type="ARBA" id="ARBA00023204"/>
    </source>
</evidence>
<feature type="compositionally biased region" description="Low complexity" evidence="12">
    <location>
        <begin position="40"/>
        <end position="72"/>
    </location>
</feature>
<name>A0A839HR84_9BURK</name>
<evidence type="ECO:0000256" key="8">
    <source>
        <dbReference type="ARBA" id="ARBA00022801"/>
    </source>
</evidence>
<sequence length="292" mass="30004">MLAELGVQLPAPRPAAAEPAPGIDPPPAAARPPARPPAAPALRPRSDAAPTDAAPAQAQAPAPAPAGGTAVAGLRPAGPGALPAGPVAGMDWPTLATAVSGCQACGLCAQRRQAVLDAGPRDADWMVVGEAPGEQEDREGLPFVGKSGQLLDRMLAAIGVSRAGRGRGGAPAAAPQHEGAYIANTLKCRPPGNRNPSAEELAACAPFLQRQLDLVQPRVMLLMGRYAVQSLLGSDAPLGRLRGQVHQVLGRPAIVSYHPSYLLRSPMEKAKAWDDLCLARATLDRLRAADRG</sequence>
<dbReference type="SMART" id="SM00986">
    <property type="entry name" value="UDG"/>
    <property type="match status" value="1"/>
</dbReference>
<evidence type="ECO:0000256" key="2">
    <source>
        <dbReference type="ARBA" id="ARBA00006521"/>
    </source>
</evidence>
<keyword evidence="6" id="KW-0479">Metal-binding</keyword>
<keyword evidence="8" id="KW-0378">Hydrolase</keyword>
<dbReference type="GO" id="GO:0004844">
    <property type="term" value="F:uracil DNA N-glycosylase activity"/>
    <property type="evidence" value="ECO:0007669"/>
    <property type="project" value="UniProtKB-EC"/>
</dbReference>
<dbReference type="InterPro" id="IPR051536">
    <property type="entry name" value="UDG_Type-4/5"/>
</dbReference>
<evidence type="ECO:0000256" key="5">
    <source>
        <dbReference type="ARBA" id="ARBA00022485"/>
    </source>
</evidence>
<protein>
    <recommendedName>
        <fullName evidence="4">Type-4 uracil-DNA glycosylase</fullName>
        <ecNumber evidence="3">3.2.2.27</ecNumber>
    </recommendedName>
</protein>
<comment type="caution">
    <text evidence="14">The sequence shown here is derived from an EMBL/GenBank/DDBJ whole genome shotgun (WGS) entry which is preliminary data.</text>
</comment>
<evidence type="ECO:0000256" key="9">
    <source>
        <dbReference type="ARBA" id="ARBA00023004"/>
    </source>
</evidence>
<evidence type="ECO:0000256" key="12">
    <source>
        <dbReference type="SAM" id="MobiDB-lite"/>
    </source>
</evidence>
<dbReference type="InterPro" id="IPR005273">
    <property type="entry name" value="Ura-DNA_glyco_family4"/>
</dbReference>
<evidence type="ECO:0000256" key="7">
    <source>
        <dbReference type="ARBA" id="ARBA00022763"/>
    </source>
</evidence>
<dbReference type="EC" id="3.2.2.27" evidence="3"/>
<proteinExistence type="inferred from homology"/>
<keyword evidence="11" id="KW-0234">DNA repair</keyword>
<accession>A0A839HR84</accession>
<evidence type="ECO:0000256" key="10">
    <source>
        <dbReference type="ARBA" id="ARBA00023014"/>
    </source>
</evidence>
<dbReference type="SMART" id="SM00987">
    <property type="entry name" value="UreE_C"/>
    <property type="match status" value="1"/>
</dbReference>
<feature type="domain" description="Uracil-DNA glycosylase-like" evidence="13">
    <location>
        <begin position="116"/>
        <end position="277"/>
    </location>
</feature>
<dbReference type="PANTHER" id="PTHR33693">
    <property type="entry name" value="TYPE-5 URACIL-DNA GLYCOSYLASE"/>
    <property type="match status" value="1"/>
</dbReference>
<evidence type="ECO:0000256" key="1">
    <source>
        <dbReference type="ARBA" id="ARBA00001400"/>
    </source>
</evidence>
<comment type="similarity">
    <text evidence="2">Belongs to the uracil-DNA glycosylase (UDG) superfamily. Type 4 (UDGa) family.</text>
</comment>
<evidence type="ECO:0000313" key="15">
    <source>
        <dbReference type="Proteomes" id="UP000586093"/>
    </source>
</evidence>
<keyword evidence="7" id="KW-0227">DNA damage</keyword>
<dbReference type="InterPro" id="IPR005122">
    <property type="entry name" value="Uracil-DNA_glycosylase-like"/>
</dbReference>
<dbReference type="Gene3D" id="3.40.470.10">
    <property type="entry name" value="Uracil-DNA glycosylase-like domain"/>
    <property type="match status" value="1"/>
</dbReference>
<dbReference type="GO" id="GO:0006281">
    <property type="term" value="P:DNA repair"/>
    <property type="evidence" value="ECO:0007669"/>
    <property type="project" value="UniProtKB-KW"/>
</dbReference>
<dbReference type="GO" id="GO:0046872">
    <property type="term" value="F:metal ion binding"/>
    <property type="evidence" value="ECO:0007669"/>
    <property type="project" value="UniProtKB-KW"/>
</dbReference>
<gene>
    <name evidence="14" type="ORF">H4F90_08955</name>
</gene>
<evidence type="ECO:0000259" key="13">
    <source>
        <dbReference type="SMART" id="SM00986"/>
    </source>
</evidence>
<dbReference type="EMBL" id="JACIVI010000002">
    <property type="protein sequence ID" value="MBB1162108.1"/>
    <property type="molecule type" value="Genomic_DNA"/>
</dbReference>
<dbReference type="Proteomes" id="UP000586093">
    <property type="component" value="Unassembled WGS sequence"/>
</dbReference>
<dbReference type="InterPro" id="IPR036895">
    <property type="entry name" value="Uracil-DNA_glycosylase-like_sf"/>
</dbReference>